<evidence type="ECO:0000259" key="1">
    <source>
        <dbReference type="PROSITE" id="PS50097"/>
    </source>
</evidence>
<evidence type="ECO:0000313" key="3">
    <source>
        <dbReference type="Proteomes" id="UP001219355"/>
    </source>
</evidence>
<proteinExistence type="predicted"/>
<reference evidence="2" key="1">
    <citation type="submission" date="2023-03" db="EMBL/GenBank/DDBJ databases">
        <title>Emydomyces testavorans Genome Sequence.</title>
        <authorList>
            <person name="Hoyer L."/>
        </authorList>
    </citation>
    <scope>NUCLEOTIDE SEQUENCE</scope>
    <source>
        <strain evidence="2">16-2883</strain>
    </source>
</reference>
<dbReference type="Gene3D" id="3.30.710.10">
    <property type="entry name" value="Potassium Channel Kv1.1, Chain A"/>
    <property type="match status" value="1"/>
</dbReference>
<dbReference type="PANTHER" id="PTHR47843">
    <property type="entry name" value="BTB DOMAIN-CONTAINING PROTEIN-RELATED"/>
    <property type="match status" value="1"/>
</dbReference>
<dbReference type="PANTHER" id="PTHR47843:SF2">
    <property type="entry name" value="BTB DOMAIN-CONTAINING PROTEIN"/>
    <property type="match status" value="1"/>
</dbReference>
<feature type="domain" description="BTB" evidence="1">
    <location>
        <begin position="21"/>
        <end position="91"/>
    </location>
</feature>
<dbReference type="PROSITE" id="PS50097">
    <property type="entry name" value="BTB"/>
    <property type="match status" value="1"/>
</dbReference>
<dbReference type="Pfam" id="PF00651">
    <property type="entry name" value="BTB"/>
    <property type="match status" value="1"/>
</dbReference>
<gene>
    <name evidence="2" type="ORF">PRK78_007465</name>
</gene>
<organism evidence="2 3">
    <name type="scientific">Emydomyces testavorans</name>
    <dbReference type="NCBI Taxonomy" id="2070801"/>
    <lineage>
        <taxon>Eukaryota</taxon>
        <taxon>Fungi</taxon>
        <taxon>Dikarya</taxon>
        <taxon>Ascomycota</taxon>
        <taxon>Pezizomycotina</taxon>
        <taxon>Eurotiomycetes</taxon>
        <taxon>Eurotiomycetidae</taxon>
        <taxon>Onygenales</taxon>
        <taxon>Nannizziopsiaceae</taxon>
        <taxon>Emydomyces</taxon>
    </lineage>
</organism>
<sequence>MESLRARSLTDEARKFEGPIVEFHVGHPGASPTIFKVHWDIIVSSSMFFMKALQGKRSKAKRRVIRVPNDDPEAIRLYLNWLYSGSIFSKTEDDGLEDDEGIQTEYSLLAKGIVLSNKFQDVNFHDAIVDALVDRAASKTTSKCVRPKGDVIWYIYDNTSPNAEIRQLLVKIYCISKLSRLPIKATEEELSTLPKEFLASLALELFENMMYCDVCNKMDLGDTCEFHKHPSEDYERCQVRQQQRLLGL</sequence>
<dbReference type="InterPro" id="IPR011333">
    <property type="entry name" value="SKP1/BTB/POZ_sf"/>
</dbReference>
<dbReference type="CDD" id="cd18186">
    <property type="entry name" value="BTB_POZ_ZBTB_KLHL-like"/>
    <property type="match status" value="1"/>
</dbReference>
<dbReference type="Proteomes" id="UP001219355">
    <property type="component" value="Chromosome 5"/>
</dbReference>
<keyword evidence="3" id="KW-1185">Reference proteome</keyword>
<accession>A0AAF0DN98</accession>
<dbReference type="SUPFAM" id="SSF54695">
    <property type="entry name" value="POZ domain"/>
    <property type="match status" value="1"/>
</dbReference>
<dbReference type="AlphaFoldDB" id="A0AAF0DN98"/>
<protein>
    <recommendedName>
        <fullName evidence="1">BTB domain-containing protein</fullName>
    </recommendedName>
</protein>
<name>A0AAF0DN98_9EURO</name>
<dbReference type="EMBL" id="CP120631">
    <property type="protein sequence ID" value="WEW61965.1"/>
    <property type="molecule type" value="Genomic_DNA"/>
</dbReference>
<dbReference type="InterPro" id="IPR000210">
    <property type="entry name" value="BTB/POZ_dom"/>
</dbReference>
<evidence type="ECO:0000313" key="2">
    <source>
        <dbReference type="EMBL" id="WEW61965.1"/>
    </source>
</evidence>